<gene>
    <name evidence="8" type="primary">ydiU</name>
    <name evidence="8" type="synonym">selO</name>
    <name evidence="9" type="ORF">GCM10022410_07110</name>
</gene>
<evidence type="ECO:0000256" key="4">
    <source>
        <dbReference type="ARBA" id="ARBA00022723"/>
    </source>
</evidence>
<comment type="catalytic activity">
    <reaction evidence="8">
        <text>L-seryl-[protein] + UTP = O-(5'-uridylyl)-L-seryl-[protein] + diphosphate</text>
        <dbReference type="Rhea" id="RHEA:64604"/>
        <dbReference type="Rhea" id="RHEA-COMP:9863"/>
        <dbReference type="Rhea" id="RHEA-COMP:16635"/>
        <dbReference type="ChEBI" id="CHEBI:29999"/>
        <dbReference type="ChEBI" id="CHEBI:33019"/>
        <dbReference type="ChEBI" id="CHEBI:46398"/>
        <dbReference type="ChEBI" id="CHEBI:156051"/>
    </reaction>
</comment>
<keyword evidence="5 8" id="KW-0547">Nucleotide-binding</keyword>
<feature type="binding site" evidence="8">
    <location>
        <position position="127"/>
    </location>
    <ligand>
        <name>ATP</name>
        <dbReference type="ChEBI" id="CHEBI:30616"/>
    </ligand>
</feature>
<feature type="active site" description="Proton acceptor" evidence="8">
    <location>
        <position position="253"/>
    </location>
</feature>
<keyword evidence="10" id="KW-1185">Reference proteome</keyword>
<comment type="caution">
    <text evidence="9">The sequence shown here is derived from an EMBL/GenBank/DDBJ whole genome shotgun (WGS) entry which is preliminary data.</text>
</comment>
<comment type="similarity">
    <text evidence="1 8">Belongs to the SELO family.</text>
</comment>
<evidence type="ECO:0000256" key="1">
    <source>
        <dbReference type="ARBA" id="ARBA00009747"/>
    </source>
</evidence>
<feature type="binding site" evidence="8">
    <location>
        <position position="114"/>
    </location>
    <ligand>
        <name>ATP</name>
        <dbReference type="ChEBI" id="CHEBI:30616"/>
    </ligand>
</feature>
<comment type="catalytic activity">
    <reaction evidence="8">
        <text>L-tyrosyl-[protein] + ATP = O-(5'-adenylyl)-L-tyrosyl-[protein] + diphosphate</text>
        <dbReference type="Rhea" id="RHEA:54288"/>
        <dbReference type="Rhea" id="RHEA-COMP:10136"/>
        <dbReference type="Rhea" id="RHEA-COMP:13846"/>
        <dbReference type="ChEBI" id="CHEBI:30616"/>
        <dbReference type="ChEBI" id="CHEBI:33019"/>
        <dbReference type="ChEBI" id="CHEBI:46858"/>
        <dbReference type="ChEBI" id="CHEBI:83624"/>
        <dbReference type="EC" id="2.7.7.108"/>
    </reaction>
</comment>
<keyword evidence="7 8" id="KW-0460">Magnesium</keyword>
<evidence type="ECO:0000256" key="5">
    <source>
        <dbReference type="ARBA" id="ARBA00022741"/>
    </source>
</evidence>
<proteinExistence type="inferred from homology"/>
<accession>A0ABP7VB23</accession>
<organism evidence="9 10">
    <name type="scientific">Amphibacillus indicireducens</name>
    <dbReference type="NCBI Taxonomy" id="1076330"/>
    <lineage>
        <taxon>Bacteria</taxon>
        <taxon>Bacillati</taxon>
        <taxon>Bacillota</taxon>
        <taxon>Bacilli</taxon>
        <taxon>Bacillales</taxon>
        <taxon>Bacillaceae</taxon>
        <taxon>Amphibacillus</taxon>
    </lineage>
</organism>
<feature type="binding site" evidence="8">
    <location>
        <position position="94"/>
    </location>
    <ligand>
        <name>ATP</name>
        <dbReference type="ChEBI" id="CHEBI:30616"/>
    </ligand>
</feature>
<dbReference type="EC" id="2.7.7.108" evidence="8"/>
<feature type="binding site" evidence="8">
    <location>
        <position position="254"/>
    </location>
    <ligand>
        <name>Mg(2+)</name>
        <dbReference type="ChEBI" id="CHEBI:18420"/>
    </ligand>
</feature>
<comment type="function">
    <text evidence="8">Nucleotidyltransferase involved in the post-translational modification of proteins. It can catalyze the addition of adenosine monophosphate (AMP) or uridine monophosphate (UMP) to a protein, resulting in modifications known as AMPylation and UMPylation.</text>
</comment>
<comment type="catalytic activity">
    <reaction evidence="8">
        <text>L-histidyl-[protein] + UTP = N(tele)-(5'-uridylyl)-L-histidyl-[protein] + diphosphate</text>
        <dbReference type="Rhea" id="RHEA:83891"/>
        <dbReference type="Rhea" id="RHEA-COMP:9745"/>
        <dbReference type="Rhea" id="RHEA-COMP:20239"/>
        <dbReference type="ChEBI" id="CHEBI:29979"/>
        <dbReference type="ChEBI" id="CHEBI:33019"/>
        <dbReference type="ChEBI" id="CHEBI:46398"/>
        <dbReference type="ChEBI" id="CHEBI:233474"/>
    </reaction>
</comment>
<dbReference type="PANTHER" id="PTHR32057">
    <property type="entry name" value="PROTEIN ADENYLYLTRANSFERASE SELO, MITOCHONDRIAL"/>
    <property type="match status" value="1"/>
</dbReference>
<comment type="cofactor">
    <cofactor evidence="8">
        <name>Mg(2+)</name>
        <dbReference type="ChEBI" id="CHEBI:18420"/>
    </cofactor>
    <cofactor evidence="8">
        <name>Mn(2+)</name>
        <dbReference type="ChEBI" id="CHEBI:29035"/>
    </cofactor>
</comment>
<keyword evidence="8" id="KW-0464">Manganese</keyword>
<dbReference type="RefSeq" id="WP_344910388.1">
    <property type="nucleotide sequence ID" value="NZ_BAABDL010000039.1"/>
</dbReference>
<feature type="binding site" evidence="8">
    <location>
        <position position="91"/>
    </location>
    <ligand>
        <name>ATP</name>
        <dbReference type="ChEBI" id="CHEBI:30616"/>
    </ligand>
</feature>
<feature type="binding site" evidence="8">
    <location>
        <position position="263"/>
    </location>
    <ligand>
        <name>ATP</name>
        <dbReference type="ChEBI" id="CHEBI:30616"/>
    </ligand>
</feature>
<feature type="binding site" evidence="8">
    <location>
        <position position="184"/>
    </location>
    <ligand>
        <name>ATP</name>
        <dbReference type="ChEBI" id="CHEBI:30616"/>
    </ligand>
</feature>
<reference evidence="10" key="1">
    <citation type="journal article" date="2019" name="Int. J. Syst. Evol. Microbiol.">
        <title>The Global Catalogue of Microorganisms (GCM) 10K type strain sequencing project: providing services to taxonomists for standard genome sequencing and annotation.</title>
        <authorList>
            <consortium name="The Broad Institute Genomics Platform"/>
            <consortium name="The Broad Institute Genome Sequencing Center for Infectious Disease"/>
            <person name="Wu L."/>
            <person name="Ma J."/>
        </authorList>
    </citation>
    <scope>NUCLEOTIDE SEQUENCE [LARGE SCALE GENOMIC DNA]</scope>
    <source>
        <strain evidence="10">JCM 17250</strain>
    </source>
</reference>
<comment type="catalytic activity">
    <reaction evidence="8">
        <text>L-seryl-[protein] + ATP = 3-O-(5'-adenylyl)-L-seryl-[protein] + diphosphate</text>
        <dbReference type="Rhea" id="RHEA:58120"/>
        <dbReference type="Rhea" id="RHEA-COMP:9863"/>
        <dbReference type="Rhea" id="RHEA-COMP:15073"/>
        <dbReference type="ChEBI" id="CHEBI:29999"/>
        <dbReference type="ChEBI" id="CHEBI:30616"/>
        <dbReference type="ChEBI" id="CHEBI:33019"/>
        <dbReference type="ChEBI" id="CHEBI:142516"/>
        <dbReference type="EC" id="2.7.7.108"/>
    </reaction>
</comment>
<feature type="binding site" evidence="8">
    <location>
        <position position="93"/>
    </location>
    <ligand>
        <name>ATP</name>
        <dbReference type="ChEBI" id="CHEBI:30616"/>
    </ligand>
</feature>
<dbReference type="EMBL" id="BAABDL010000039">
    <property type="protein sequence ID" value="GAA4062982.1"/>
    <property type="molecule type" value="Genomic_DNA"/>
</dbReference>
<keyword evidence="4 8" id="KW-0479">Metal-binding</keyword>
<evidence type="ECO:0000256" key="7">
    <source>
        <dbReference type="ARBA" id="ARBA00022842"/>
    </source>
</evidence>
<keyword evidence="6 8" id="KW-0067">ATP-binding</keyword>
<dbReference type="NCBIfam" id="NF000658">
    <property type="entry name" value="PRK00029.1"/>
    <property type="match status" value="1"/>
</dbReference>
<evidence type="ECO:0000313" key="10">
    <source>
        <dbReference type="Proteomes" id="UP001501734"/>
    </source>
</evidence>
<sequence>MTQENTIGWNFSSSYLSLPDHFYAYTNPTPVQNPDWVIINEQLAEDLDLDVKLLTSREGLATLSGNRIPKDSKPIAQAYAGHQFGYFTMLGDGRAILLGEHQLKNGKQVDIQLKGAGKTPYSRGGDGRASLGPMLREFLISEAMHGLGIPTTRALAVVLTGEDVYREQALPGAIITRAASSHLRVGTFQYARKYGTEANLKRLADYAIARHFPQLEEKSNCYLAFLKEVVERQASLIAKWDLVGFVHGVMNTDNMTISGETIDYGPCAFIDRYEPATVFSSIDQHGRYAFNQQKPVAVWNLARLAEALLPILADEPKDAIHGAESLLNYFTEVYEEEWLTGMKAKLGFFAETDIHRSLIDQLLVLMKKFQADYTDTFRALTIGDFSKQNWFKSVEFQAWHKRWKGKLNDQSNSEEDIIALMKHSNPAIIPRNFQVEAVLKKAVNDRDYQPFKQFYQVLKDPYAYSEQQLSYTALPPNSDQLYQTFCGT</sequence>
<dbReference type="EC" id="2.7.7.-" evidence="8"/>
<keyword evidence="2 8" id="KW-0808">Transferase</keyword>
<dbReference type="HAMAP" id="MF_00692">
    <property type="entry name" value="SelO"/>
    <property type="match status" value="1"/>
</dbReference>
<name>A0ABP7VB23_9BACI</name>
<evidence type="ECO:0000313" key="9">
    <source>
        <dbReference type="EMBL" id="GAA4062982.1"/>
    </source>
</evidence>
<evidence type="ECO:0000256" key="6">
    <source>
        <dbReference type="ARBA" id="ARBA00022840"/>
    </source>
</evidence>
<dbReference type="InterPro" id="IPR003846">
    <property type="entry name" value="SelO"/>
</dbReference>
<keyword evidence="3 8" id="KW-0548">Nucleotidyltransferase</keyword>
<evidence type="ECO:0000256" key="2">
    <source>
        <dbReference type="ARBA" id="ARBA00022679"/>
    </source>
</evidence>
<protein>
    <recommendedName>
        <fullName evidence="8">Protein nucleotidyltransferase YdiU</fullName>
        <ecNumber evidence="8">2.7.7.-</ecNumber>
    </recommendedName>
    <alternativeName>
        <fullName evidence="8">Protein adenylyltransferase YdiU</fullName>
        <ecNumber evidence="8">2.7.7.108</ecNumber>
    </alternativeName>
    <alternativeName>
        <fullName evidence="8">Protein uridylyltransferase YdiU</fullName>
        <ecNumber evidence="8">2.7.7.-</ecNumber>
    </alternativeName>
</protein>
<feature type="binding site" evidence="8">
    <location>
        <position position="126"/>
    </location>
    <ligand>
        <name>ATP</name>
        <dbReference type="ChEBI" id="CHEBI:30616"/>
    </ligand>
</feature>
<evidence type="ECO:0000256" key="8">
    <source>
        <dbReference type="HAMAP-Rule" id="MF_00692"/>
    </source>
</evidence>
<dbReference type="Proteomes" id="UP001501734">
    <property type="component" value="Unassembled WGS sequence"/>
</dbReference>
<comment type="catalytic activity">
    <reaction evidence="8">
        <text>L-tyrosyl-[protein] + UTP = O-(5'-uridylyl)-L-tyrosyl-[protein] + diphosphate</text>
        <dbReference type="Rhea" id="RHEA:83887"/>
        <dbReference type="Rhea" id="RHEA-COMP:10136"/>
        <dbReference type="Rhea" id="RHEA-COMP:20238"/>
        <dbReference type="ChEBI" id="CHEBI:33019"/>
        <dbReference type="ChEBI" id="CHEBI:46398"/>
        <dbReference type="ChEBI" id="CHEBI:46858"/>
        <dbReference type="ChEBI" id="CHEBI:90602"/>
    </reaction>
</comment>
<feature type="binding site" evidence="8">
    <location>
        <position position="177"/>
    </location>
    <ligand>
        <name>ATP</name>
        <dbReference type="ChEBI" id="CHEBI:30616"/>
    </ligand>
</feature>
<comment type="catalytic activity">
    <reaction evidence="8">
        <text>L-threonyl-[protein] + ATP = 3-O-(5'-adenylyl)-L-threonyl-[protein] + diphosphate</text>
        <dbReference type="Rhea" id="RHEA:54292"/>
        <dbReference type="Rhea" id="RHEA-COMP:11060"/>
        <dbReference type="Rhea" id="RHEA-COMP:13847"/>
        <dbReference type="ChEBI" id="CHEBI:30013"/>
        <dbReference type="ChEBI" id="CHEBI:30616"/>
        <dbReference type="ChEBI" id="CHEBI:33019"/>
        <dbReference type="ChEBI" id="CHEBI:138113"/>
        <dbReference type="EC" id="2.7.7.108"/>
    </reaction>
</comment>
<dbReference type="Pfam" id="PF02696">
    <property type="entry name" value="SelO"/>
    <property type="match status" value="1"/>
</dbReference>
<dbReference type="PANTHER" id="PTHR32057:SF14">
    <property type="entry name" value="PROTEIN ADENYLYLTRANSFERASE SELO, MITOCHONDRIAL"/>
    <property type="match status" value="1"/>
</dbReference>
<feature type="binding site" evidence="8">
    <location>
        <position position="263"/>
    </location>
    <ligand>
        <name>Mg(2+)</name>
        <dbReference type="ChEBI" id="CHEBI:18420"/>
    </ligand>
</feature>
<evidence type="ECO:0000256" key="3">
    <source>
        <dbReference type="ARBA" id="ARBA00022695"/>
    </source>
</evidence>